<dbReference type="Proteomes" id="UP000800041">
    <property type="component" value="Unassembled WGS sequence"/>
</dbReference>
<feature type="region of interest" description="Disordered" evidence="8">
    <location>
        <begin position="196"/>
        <end position="219"/>
    </location>
</feature>
<dbReference type="PROSITE" id="PS50217">
    <property type="entry name" value="BZIP"/>
    <property type="match status" value="1"/>
</dbReference>
<keyword evidence="11" id="KW-1185">Reference proteome</keyword>
<dbReference type="Pfam" id="PF00170">
    <property type="entry name" value="bZIP_1"/>
    <property type="match status" value="1"/>
</dbReference>
<accession>A0A6G1H9C2</accession>
<evidence type="ECO:0000256" key="5">
    <source>
        <dbReference type="ARBA" id="ARBA00023163"/>
    </source>
</evidence>
<comment type="subcellular location">
    <subcellularLocation>
        <location evidence="1">Nucleus</location>
    </subcellularLocation>
</comment>
<evidence type="ECO:0000256" key="2">
    <source>
        <dbReference type="ARBA" id="ARBA00007163"/>
    </source>
</evidence>
<keyword evidence="6" id="KW-0539">Nucleus</keyword>
<dbReference type="InterPro" id="IPR046347">
    <property type="entry name" value="bZIP_sf"/>
</dbReference>
<evidence type="ECO:0000256" key="6">
    <source>
        <dbReference type="ARBA" id="ARBA00023242"/>
    </source>
</evidence>
<keyword evidence="4" id="KW-0238">DNA-binding</keyword>
<dbReference type="SMART" id="SM00338">
    <property type="entry name" value="BRLZ"/>
    <property type="match status" value="1"/>
</dbReference>
<feature type="coiled-coil region" evidence="7">
    <location>
        <begin position="252"/>
        <end position="327"/>
    </location>
</feature>
<dbReference type="GO" id="GO:0003700">
    <property type="term" value="F:DNA-binding transcription factor activity"/>
    <property type="evidence" value="ECO:0007669"/>
    <property type="project" value="InterPro"/>
</dbReference>
<dbReference type="SUPFAM" id="SSF57959">
    <property type="entry name" value="Leucine zipper domain"/>
    <property type="match status" value="1"/>
</dbReference>
<dbReference type="Gene3D" id="1.20.5.170">
    <property type="match status" value="1"/>
</dbReference>
<proteinExistence type="inferred from homology"/>
<evidence type="ECO:0000256" key="8">
    <source>
        <dbReference type="SAM" id="MobiDB-lite"/>
    </source>
</evidence>
<feature type="domain" description="BZIP" evidence="9">
    <location>
        <begin position="254"/>
        <end position="304"/>
    </location>
</feature>
<gene>
    <name evidence="10" type="ORF">K402DRAFT_311122</name>
</gene>
<keyword evidence="7" id="KW-0175">Coiled coil</keyword>
<feature type="compositionally biased region" description="Basic and acidic residues" evidence="8">
    <location>
        <begin position="12"/>
        <end position="21"/>
    </location>
</feature>
<dbReference type="PANTHER" id="PTHR47416">
    <property type="entry name" value="BASIC-LEUCINE ZIPPER TRANSCRIPTION FACTOR F-RELATED"/>
    <property type="match status" value="1"/>
</dbReference>
<dbReference type="InterPro" id="IPR004827">
    <property type="entry name" value="bZIP"/>
</dbReference>
<dbReference type="GO" id="GO:0005634">
    <property type="term" value="C:nucleus"/>
    <property type="evidence" value="ECO:0007669"/>
    <property type="project" value="UniProtKB-SubCell"/>
</dbReference>
<feature type="non-terminal residue" evidence="10">
    <location>
        <position position="1"/>
    </location>
</feature>
<dbReference type="EMBL" id="ML977144">
    <property type="protein sequence ID" value="KAF1989620.1"/>
    <property type="molecule type" value="Genomic_DNA"/>
</dbReference>
<dbReference type="AlphaFoldDB" id="A0A6G1H9C2"/>
<evidence type="ECO:0000313" key="11">
    <source>
        <dbReference type="Proteomes" id="UP000800041"/>
    </source>
</evidence>
<reference evidence="10" key="1">
    <citation type="journal article" date="2020" name="Stud. Mycol.">
        <title>101 Dothideomycetes genomes: a test case for predicting lifestyles and emergence of pathogens.</title>
        <authorList>
            <person name="Haridas S."/>
            <person name="Albert R."/>
            <person name="Binder M."/>
            <person name="Bloem J."/>
            <person name="Labutti K."/>
            <person name="Salamov A."/>
            <person name="Andreopoulos B."/>
            <person name="Baker S."/>
            <person name="Barry K."/>
            <person name="Bills G."/>
            <person name="Bluhm B."/>
            <person name="Cannon C."/>
            <person name="Castanera R."/>
            <person name="Culley D."/>
            <person name="Daum C."/>
            <person name="Ezra D."/>
            <person name="Gonzalez J."/>
            <person name="Henrissat B."/>
            <person name="Kuo A."/>
            <person name="Liang C."/>
            <person name="Lipzen A."/>
            <person name="Lutzoni F."/>
            <person name="Magnuson J."/>
            <person name="Mondo S."/>
            <person name="Nolan M."/>
            <person name="Ohm R."/>
            <person name="Pangilinan J."/>
            <person name="Park H.-J."/>
            <person name="Ramirez L."/>
            <person name="Alfaro M."/>
            <person name="Sun H."/>
            <person name="Tritt A."/>
            <person name="Yoshinaga Y."/>
            <person name="Zwiers L.-H."/>
            <person name="Turgeon B."/>
            <person name="Goodwin S."/>
            <person name="Spatafora J."/>
            <person name="Crous P."/>
            <person name="Grigoriev I."/>
        </authorList>
    </citation>
    <scope>NUCLEOTIDE SEQUENCE</scope>
    <source>
        <strain evidence="10">CBS 113979</strain>
    </source>
</reference>
<feature type="compositionally biased region" description="Polar residues" evidence="8">
    <location>
        <begin position="1"/>
        <end position="11"/>
    </location>
</feature>
<keyword evidence="5" id="KW-0804">Transcription</keyword>
<evidence type="ECO:0000256" key="4">
    <source>
        <dbReference type="ARBA" id="ARBA00023125"/>
    </source>
</evidence>
<feature type="non-terminal residue" evidence="10">
    <location>
        <position position="655"/>
    </location>
</feature>
<sequence length="655" mass="72618">LDYRRPSSQLSVDRKPPHYLEDQDTSDDFFGDIMSPNMAGRRDSFAADSNGTMFSPQASMWDTFAAPVDRNLSISTTNPYYEQNSNNPFRGIGSSDAAAYGQQTAQWPPAFDRSGSRTPTTAHTYESFDSELNHPSSNAFMPAEANTAPAFHGLPMQNNVRPSSVFPPTQTAPPSMPTSPHAGQEWMTLAAQEMDSRPMPKRMRANSPPRSFSPFPRRDGIRKKNARFEIPAERNLTNIDDLISKTTDDEMLKELKQQKRLLRNRQAALDSRQRKKKHTEELEEEKKVWSDNVRSLEDQVASLRLQAEGHERERAQWQREHMAAQQQIETMLYEKEDMVRNHTLETGDLRKKISILSEKLEASTHAVAAPNASNFTDFTADMDGLNMNPDWDNYTFVNDDAYDFCMDSTPSEESTQAPPTNSIVLASRKKDPVQLSDADKPFASGLLLTLLLCGAFVASHSSGSSAPAIPRMPDDVRAASATVLDSIFKEAGVAPSLSQPPANLVVNHVTGGLEPRPSGVSWPKSTLSGAEFASLSTNPTDSLGQLHQQLAAPTKDQEAEQLFSMTPSQYNSLTSTEFNRRTFTSSGSETDEGMSPSTSQNRRNLAETLAAMRQDSKGDTAAEVYTRSLLWERIPSEVVRDFKRMVEQSGKASAS</sequence>
<feature type="region of interest" description="Disordered" evidence="8">
    <location>
        <begin position="583"/>
        <end position="602"/>
    </location>
</feature>
<organism evidence="10 11">
    <name type="scientific">Aulographum hederae CBS 113979</name>
    <dbReference type="NCBI Taxonomy" id="1176131"/>
    <lineage>
        <taxon>Eukaryota</taxon>
        <taxon>Fungi</taxon>
        <taxon>Dikarya</taxon>
        <taxon>Ascomycota</taxon>
        <taxon>Pezizomycotina</taxon>
        <taxon>Dothideomycetes</taxon>
        <taxon>Pleosporomycetidae</taxon>
        <taxon>Aulographales</taxon>
        <taxon>Aulographaceae</taxon>
    </lineage>
</organism>
<dbReference type="GO" id="GO:0003677">
    <property type="term" value="F:DNA binding"/>
    <property type="evidence" value="ECO:0007669"/>
    <property type="project" value="UniProtKB-KW"/>
</dbReference>
<comment type="similarity">
    <text evidence="2">Belongs to the bZIP family.</text>
</comment>
<keyword evidence="3" id="KW-0805">Transcription regulation</keyword>
<evidence type="ECO:0000313" key="10">
    <source>
        <dbReference type="EMBL" id="KAF1989620.1"/>
    </source>
</evidence>
<evidence type="ECO:0000259" key="9">
    <source>
        <dbReference type="PROSITE" id="PS50217"/>
    </source>
</evidence>
<evidence type="ECO:0000256" key="1">
    <source>
        <dbReference type="ARBA" id="ARBA00004123"/>
    </source>
</evidence>
<evidence type="ECO:0000256" key="7">
    <source>
        <dbReference type="SAM" id="Coils"/>
    </source>
</evidence>
<dbReference type="PANTHER" id="PTHR47416:SF8">
    <property type="entry name" value="BASIC-LEUCINE ZIPPER TRANSCRIPTION FACTOR E-RELATED"/>
    <property type="match status" value="1"/>
</dbReference>
<name>A0A6G1H9C2_9PEZI</name>
<feature type="region of interest" description="Disordered" evidence="8">
    <location>
        <begin position="1"/>
        <end position="44"/>
    </location>
</feature>
<dbReference type="OrthoDB" id="644067at2759"/>
<evidence type="ECO:0000256" key="3">
    <source>
        <dbReference type="ARBA" id="ARBA00023015"/>
    </source>
</evidence>
<protein>
    <recommendedName>
        <fullName evidence="9">BZIP domain-containing protein</fullName>
    </recommendedName>
</protein>
<dbReference type="CDD" id="cd14686">
    <property type="entry name" value="bZIP"/>
    <property type="match status" value="1"/>
</dbReference>